<name>A0A7C5RS82_THERO</name>
<feature type="transmembrane region" description="Helical" evidence="1">
    <location>
        <begin position="229"/>
        <end position="247"/>
    </location>
</feature>
<organism evidence="2">
    <name type="scientific">Thermomicrobium roseum</name>
    <dbReference type="NCBI Taxonomy" id="500"/>
    <lineage>
        <taxon>Bacteria</taxon>
        <taxon>Pseudomonadati</taxon>
        <taxon>Thermomicrobiota</taxon>
        <taxon>Thermomicrobia</taxon>
        <taxon>Thermomicrobiales</taxon>
        <taxon>Thermomicrobiaceae</taxon>
        <taxon>Thermomicrobium</taxon>
    </lineage>
</organism>
<sequence>MVSVPEVLLLPVLRRCGEGCEAWWRLILWGSVEAALVLTAIGGISLGLLRLFHLVRVIRSQRDTIAQLNERHLGRIVELFGRATSEMPRRGPLSEQLVAASLLKISGEWQRGSGKQKESVTTERVEEFLDGLKLDDGTGEVRIAVKDSLRYWPEQNAEWPASEAPSWATPPMPADEGYTLIRVTASEEFLPVGTDLYVIGRLTAPGVVEAQVASATTEATTKRALTAEWLSGWILAAVSLLLAVWLIDPVFGSWQRYWMTWSDTPLFLAMIVHTLALFLILAASIVALFLTYGLVRIIGTNVVQP</sequence>
<feature type="transmembrane region" description="Helical" evidence="1">
    <location>
        <begin position="267"/>
        <end position="295"/>
    </location>
</feature>
<keyword evidence="1" id="KW-0472">Membrane</keyword>
<dbReference type="EMBL" id="DRWX01000050">
    <property type="protein sequence ID" value="HHM95790.1"/>
    <property type="molecule type" value="Genomic_DNA"/>
</dbReference>
<dbReference type="AlphaFoldDB" id="A0A7C5RS82"/>
<feature type="transmembrane region" description="Helical" evidence="1">
    <location>
        <begin position="34"/>
        <end position="52"/>
    </location>
</feature>
<gene>
    <name evidence="2" type="ORF">ENM21_01015</name>
</gene>
<keyword evidence="1" id="KW-1133">Transmembrane helix</keyword>
<reference evidence="2" key="1">
    <citation type="journal article" date="2020" name="mSystems">
        <title>Genome- and Community-Level Interaction Insights into Carbon Utilization and Element Cycling Functions of Hydrothermarchaeota in Hydrothermal Sediment.</title>
        <authorList>
            <person name="Zhou Z."/>
            <person name="Liu Y."/>
            <person name="Xu W."/>
            <person name="Pan J."/>
            <person name="Luo Z.H."/>
            <person name="Li M."/>
        </authorList>
    </citation>
    <scope>NUCLEOTIDE SEQUENCE [LARGE SCALE GENOMIC DNA]</scope>
    <source>
        <strain evidence="2">SpSt-1065</strain>
    </source>
</reference>
<comment type="caution">
    <text evidence="2">The sequence shown here is derived from an EMBL/GenBank/DDBJ whole genome shotgun (WGS) entry which is preliminary data.</text>
</comment>
<accession>A0A7C5RS82</accession>
<keyword evidence="1" id="KW-0812">Transmembrane</keyword>
<protein>
    <submittedName>
        <fullName evidence="2">Uncharacterized protein</fullName>
    </submittedName>
</protein>
<proteinExistence type="predicted"/>
<evidence type="ECO:0000256" key="1">
    <source>
        <dbReference type="SAM" id="Phobius"/>
    </source>
</evidence>
<evidence type="ECO:0000313" key="2">
    <source>
        <dbReference type="EMBL" id="HHM95790.1"/>
    </source>
</evidence>